<evidence type="ECO:0000313" key="2">
    <source>
        <dbReference type="Proteomes" id="UP000288215"/>
    </source>
</evidence>
<accession>A0A3S3TS99</accession>
<evidence type="ECO:0000313" key="1">
    <source>
        <dbReference type="EMBL" id="RWX73553.1"/>
    </source>
</evidence>
<organism evidence="1 2">
    <name type="scientific">Methanosuratincola subterraneus</name>
    <dbReference type="NCBI Taxonomy" id="2593994"/>
    <lineage>
        <taxon>Archaea</taxon>
        <taxon>Thermoproteota</taxon>
        <taxon>Methanosuratincolia</taxon>
        <taxon>Candidatus Methanomethylicales</taxon>
        <taxon>Candidatus Methanomethylicaceae</taxon>
        <taxon>Candidatus Methanosuratincola (ex Vanwonterghem et al. 2016)</taxon>
    </lineage>
</organism>
<protein>
    <submittedName>
        <fullName evidence="1">Uncharacterized protein</fullName>
    </submittedName>
</protein>
<dbReference type="AlphaFoldDB" id="A0A3S3TS99"/>
<sequence length="276" mass="29283">MDAIRLDIPFTVPLLGEAFVEAGTPLLTAALGFSWRVTVKKSESPKLSIPISSPYLKKILSKFLASQGLDGYYSVSGPHEGGSDQDFVNAAALLYLTECGAIEESLPQLLKRAGSWDFVTAARALTSLSGGVVASRQGEGFLSIDSTTSGPICLRILPGRRIDETPVSKFSKEFPALSDSMWHLVAHLVLEGIGAIQRGDLAALGRAFSLEASLLYATGQIALSDLQRISGIPSLGSKVIVSPALVADLAIPSEGVLPDDFQMVRFSYEGVNEIEG</sequence>
<dbReference type="EMBL" id="RXGA01000003">
    <property type="protein sequence ID" value="RWX73553.1"/>
    <property type="molecule type" value="Genomic_DNA"/>
</dbReference>
<name>A0A3S3TS99_METS7</name>
<reference evidence="1 2" key="1">
    <citation type="submission" date="2018-12" db="EMBL/GenBank/DDBJ databases">
        <title>The complete genome of the methanogenic archaea of the candidate phylum Verstraetearchaeota, obtained from the metagenome of underground thermal water.</title>
        <authorList>
            <person name="Kadnikov V.V."/>
            <person name="Mardanov A.V."/>
            <person name="Beletsky A.V."/>
            <person name="Karnachuk O.V."/>
            <person name="Ravin N.V."/>
        </authorList>
    </citation>
    <scope>NUCLEOTIDE SEQUENCE [LARGE SCALE GENOMIC DNA]</scope>
    <source>
        <strain evidence="1">Ch88</strain>
    </source>
</reference>
<gene>
    <name evidence="1" type="ORF">Metus_1527</name>
</gene>
<comment type="caution">
    <text evidence="1">The sequence shown here is derived from an EMBL/GenBank/DDBJ whole genome shotgun (WGS) entry which is preliminary data.</text>
</comment>
<proteinExistence type="predicted"/>
<dbReference type="Proteomes" id="UP000288215">
    <property type="component" value="Unassembled WGS sequence"/>
</dbReference>